<reference evidence="4" key="3">
    <citation type="submission" date="2020-12" db="UniProtKB">
        <authorList>
            <consortium name="EnsemblPlants"/>
        </authorList>
    </citation>
    <scope>IDENTIFICATION</scope>
</reference>
<proteinExistence type="predicted"/>
<dbReference type="EnsemblPlants" id="Pp3c12_16113V3.5">
    <property type="protein sequence ID" value="Pp3c12_16113V3.5"/>
    <property type="gene ID" value="Pp3c12_16113"/>
</dbReference>
<dbReference type="Pfam" id="PF24681">
    <property type="entry name" value="Kelch_KLHDC2_KLHL20_DRC7"/>
    <property type="match status" value="2"/>
</dbReference>
<dbReference type="InterPro" id="IPR015915">
    <property type="entry name" value="Kelch-typ_b-propeller"/>
</dbReference>
<protein>
    <submittedName>
        <fullName evidence="4">Uncharacterized protein</fullName>
    </submittedName>
</protein>
<dbReference type="InParanoid" id="A0A7I4AKF6"/>
<dbReference type="EMBL" id="ABEU02000012">
    <property type="status" value="NOT_ANNOTATED_CDS"/>
    <property type="molecule type" value="Genomic_DNA"/>
</dbReference>
<evidence type="ECO:0000313" key="4">
    <source>
        <dbReference type="EnsemblPlants" id="Pp3c12_16113V3.5"/>
    </source>
</evidence>
<reference evidence="4 5" key="2">
    <citation type="journal article" date="2018" name="Plant J.">
        <title>The Physcomitrella patens chromosome-scale assembly reveals moss genome structure and evolution.</title>
        <authorList>
            <person name="Lang D."/>
            <person name="Ullrich K.K."/>
            <person name="Murat F."/>
            <person name="Fuchs J."/>
            <person name="Jenkins J."/>
            <person name="Haas F.B."/>
            <person name="Piednoel M."/>
            <person name="Gundlach H."/>
            <person name="Van Bel M."/>
            <person name="Meyberg R."/>
            <person name="Vives C."/>
            <person name="Morata J."/>
            <person name="Symeonidi A."/>
            <person name="Hiss M."/>
            <person name="Muchero W."/>
            <person name="Kamisugi Y."/>
            <person name="Saleh O."/>
            <person name="Blanc G."/>
            <person name="Decker E.L."/>
            <person name="van Gessel N."/>
            <person name="Grimwood J."/>
            <person name="Hayes R.D."/>
            <person name="Graham S.W."/>
            <person name="Gunter L.E."/>
            <person name="McDaniel S.F."/>
            <person name="Hoernstein S.N.W."/>
            <person name="Larsson A."/>
            <person name="Li F.W."/>
            <person name="Perroud P.F."/>
            <person name="Phillips J."/>
            <person name="Ranjan P."/>
            <person name="Rokshar D.S."/>
            <person name="Rothfels C.J."/>
            <person name="Schneider L."/>
            <person name="Shu S."/>
            <person name="Stevenson D.W."/>
            <person name="Thummler F."/>
            <person name="Tillich M."/>
            <person name="Villarreal Aguilar J.C."/>
            <person name="Widiez T."/>
            <person name="Wong G.K."/>
            <person name="Wymore A."/>
            <person name="Zhang Y."/>
            <person name="Zimmer A.D."/>
            <person name="Quatrano R.S."/>
            <person name="Mayer K.F.X."/>
            <person name="Goodstein D."/>
            <person name="Casacuberta J.M."/>
            <person name="Vandepoele K."/>
            <person name="Reski R."/>
            <person name="Cuming A.C."/>
            <person name="Tuskan G.A."/>
            <person name="Maumus F."/>
            <person name="Salse J."/>
            <person name="Schmutz J."/>
            <person name="Rensing S.A."/>
        </authorList>
    </citation>
    <scope>NUCLEOTIDE SEQUENCE [LARGE SCALE GENOMIC DNA]</scope>
    <source>
        <strain evidence="4 5">cv. Gransden 2004</strain>
    </source>
</reference>
<dbReference type="PANTHER" id="PTHR46093:SF13">
    <property type="entry name" value="RAB9 EFFECTOR PROTEIN WITH KELCH MOTIFS"/>
    <property type="match status" value="1"/>
</dbReference>
<name>A0A7I4AKF6_PHYPA</name>
<sequence length="522" mass="57006">MKWVQCGPGDFAGDPPSLRSGHSAVRVKGNRVVVFGGLYDKSFLHDLHVLDIENKLWFQPTCTGTAGEAGLVGPSPRAFHVAVAIDCNMFIFGGRYGRKRLGDFWMLDTETWQWVELTGYGDLPPARDFAAGASVGNGKLVIYGGWDGSKWLSDVYVLNTLSFEWMPLPITGPAPSPRCGHSATMVEKRMLIFGGRGGGGPIMGDLWALKGLFDEEQEPPAWTQLKLPGSGPAPRCGHSTTSGGSQLLVFGGHGTGGWITRYDIYHNDCVILDRATVQWKRLSVSNEPPPARAYHTMTRIGPRFLLIGGYDGKTTFGDMWWLVNEEDEIAKRALLSPASSLKSPGPNTLKSPPPSTDSKTEAEGITSPLHDLRQRLGLPAIAAAEAPEIASDDKELLALGKGLLSEADQNSPATATSLLKVVRAHWNQSNAQSIQLRELSPLLRDYRRLLGTHQRLLLLQSVLVMSSASSATRNQLATNLKVSHGHLISNWLTRIIFAVVKFRGLEVWMEKALRCRYTGSTT</sequence>
<evidence type="ECO:0000256" key="3">
    <source>
        <dbReference type="SAM" id="MobiDB-lite"/>
    </source>
</evidence>
<evidence type="ECO:0000256" key="1">
    <source>
        <dbReference type="ARBA" id="ARBA00022441"/>
    </source>
</evidence>
<dbReference type="Gene3D" id="2.120.10.80">
    <property type="entry name" value="Kelch-type beta propeller"/>
    <property type="match status" value="2"/>
</dbReference>
<dbReference type="OrthoDB" id="10251809at2759"/>
<reference evidence="4 5" key="1">
    <citation type="journal article" date="2008" name="Science">
        <title>The Physcomitrella genome reveals evolutionary insights into the conquest of land by plants.</title>
        <authorList>
            <person name="Rensing S."/>
            <person name="Lang D."/>
            <person name="Zimmer A."/>
            <person name="Terry A."/>
            <person name="Salamov A."/>
            <person name="Shapiro H."/>
            <person name="Nishiyama T."/>
            <person name="Perroud P.-F."/>
            <person name="Lindquist E."/>
            <person name="Kamisugi Y."/>
            <person name="Tanahashi T."/>
            <person name="Sakakibara K."/>
            <person name="Fujita T."/>
            <person name="Oishi K."/>
            <person name="Shin-I T."/>
            <person name="Kuroki Y."/>
            <person name="Toyoda A."/>
            <person name="Suzuki Y."/>
            <person name="Hashimoto A."/>
            <person name="Yamaguchi K."/>
            <person name="Sugano A."/>
            <person name="Kohara Y."/>
            <person name="Fujiyama A."/>
            <person name="Anterola A."/>
            <person name="Aoki S."/>
            <person name="Ashton N."/>
            <person name="Barbazuk W.B."/>
            <person name="Barker E."/>
            <person name="Bennetzen J."/>
            <person name="Bezanilla M."/>
            <person name="Blankenship R."/>
            <person name="Cho S.H."/>
            <person name="Dutcher S."/>
            <person name="Estelle M."/>
            <person name="Fawcett J.A."/>
            <person name="Gundlach H."/>
            <person name="Hanada K."/>
            <person name="Heyl A."/>
            <person name="Hicks K.A."/>
            <person name="Hugh J."/>
            <person name="Lohr M."/>
            <person name="Mayer K."/>
            <person name="Melkozernov A."/>
            <person name="Murata T."/>
            <person name="Nelson D."/>
            <person name="Pils B."/>
            <person name="Prigge M."/>
            <person name="Reiss B."/>
            <person name="Renner T."/>
            <person name="Rombauts S."/>
            <person name="Rushton P."/>
            <person name="Sanderfoot A."/>
            <person name="Schween G."/>
            <person name="Shiu S.-H."/>
            <person name="Stueber K."/>
            <person name="Theodoulou F.L."/>
            <person name="Tu H."/>
            <person name="Van de Peer Y."/>
            <person name="Verrier P.J."/>
            <person name="Waters E."/>
            <person name="Wood A."/>
            <person name="Yang L."/>
            <person name="Cove D."/>
            <person name="Cuming A."/>
            <person name="Hasebe M."/>
            <person name="Lucas S."/>
            <person name="Mishler D.B."/>
            <person name="Reski R."/>
            <person name="Grigoriev I."/>
            <person name="Quatrano R.S."/>
            <person name="Boore J.L."/>
        </authorList>
    </citation>
    <scope>NUCLEOTIDE SEQUENCE [LARGE SCALE GENOMIC DNA]</scope>
    <source>
        <strain evidence="4 5">cv. Gransden 2004</strain>
    </source>
</reference>
<feature type="region of interest" description="Disordered" evidence="3">
    <location>
        <begin position="337"/>
        <end position="364"/>
    </location>
</feature>
<keyword evidence="2" id="KW-0677">Repeat</keyword>
<keyword evidence="5" id="KW-1185">Reference proteome</keyword>
<organism evidence="4 5">
    <name type="scientific">Physcomitrium patens</name>
    <name type="common">Spreading-leaved earth moss</name>
    <name type="synonym">Physcomitrella patens</name>
    <dbReference type="NCBI Taxonomy" id="3218"/>
    <lineage>
        <taxon>Eukaryota</taxon>
        <taxon>Viridiplantae</taxon>
        <taxon>Streptophyta</taxon>
        <taxon>Embryophyta</taxon>
        <taxon>Bryophyta</taxon>
        <taxon>Bryophytina</taxon>
        <taxon>Bryopsida</taxon>
        <taxon>Funariidae</taxon>
        <taxon>Funariales</taxon>
        <taxon>Funariaceae</taxon>
        <taxon>Physcomitrium</taxon>
    </lineage>
</organism>
<dbReference type="SMART" id="SM00612">
    <property type="entry name" value="Kelch"/>
    <property type="match status" value="2"/>
</dbReference>
<keyword evidence="1" id="KW-0880">Kelch repeat</keyword>
<evidence type="ECO:0000256" key="2">
    <source>
        <dbReference type="ARBA" id="ARBA00022737"/>
    </source>
</evidence>
<dbReference type="FunCoup" id="A0A7I4AKF6">
    <property type="interactions" value="1880"/>
</dbReference>
<dbReference type="Proteomes" id="UP000006727">
    <property type="component" value="Chromosome 12"/>
</dbReference>
<gene>
    <name evidence="4" type="primary">LOC112289858</name>
</gene>
<accession>A0A7I4AKF6</accession>
<dbReference type="AlphaFoldDB" id="A0A7I4AKF6"/>
<dbReference type="Gramene" id="Pp3c12_16113V3.5">
    <property type="protein sequence ID" value="Pp3c12_16113V3.5"/>
    <property type="gene ID" value="Pp3c12_16113"/>
</dbReference>
<dbReference type="SUPFAM" id="SSF117281">
    <property type="entry name" value="Kelch motif"/>
    <property type="match status" value="2"/>
</dbReference>
<dbReference type="PANTHER" id="PTHR46093">
    <property type="entry name" value="ACYL-COA-BINDING DOMAIN-CONTAINING PROTEIN 5"/>
    <property type="match status" value="1"/>
</dbReference>
<dbReference type="InterPro" id="IPR006652">
    <property type="entry name" value="Kelch_1"/>
</dbReference>
<evidence type="ECO:0000313" key="5">
    <source>
        <dbReference type="Proteomes" id="UP000006727"/>
    </source>
</evidence>